<reference evidence="5" key="1">
    <citation type="submission" date="2020-04" db="EMBL/GenBank/DDBJ databases">
        <authorList>
            <person name="Chiriac C."/>
            <person name="Salcher M."/>
            <person name="Ghai R."/>
            <person name="Kavagutti S V."/>
        </authorList>
    </citation>
    <scope>NUCLEOTIDE SEQUENCE</scope>
</reference>
<dbReference type="GO" id="GO:0006310">
    <property type="term" value="P:DNA recombination"/>
    <property type="evidence" value="ECO:0007669"/>
    <property type="project" value="UniProtKB-ARBA"/>
</dbReference>
<name>A0A6J5LXG6_9CAUD</name>
<gene>
    <name evidence="5" type="ORF">UFOVP340_19</name>
</gene>
<keyword evidence="3" id="KW-0234">DNA repair</keyword>
<dbReference type="EMBL" id="LR796350">
    <property type="protein sequence ID" value="CAB4139195.1"/>
    <property type="molecule type" value="Genomic_DNA"/>
</dbReference>
<feature type="compositionally biased region" description="Acidic residues" evidence="4">
    <location>
        <begin position="288"/>
        <end position="299"/>
    </location>
</feature>
<proteinExistence type="inferred from homology"/>
<organism evidence="5">
    <name type="scientific">uncultured Caudovirales phage</name>
    <dbReference type="NCBI Taxonomy" id="2100421"/>
    <lineage>
        <taxon>Viruses</taxon>
        <taxon>Duplodnaviria</taxon>
        <taxon>Heunggongvirae</taxon>
        <taxon>Uroviricota</taxon>
        <taxon>Caudoviricetes</taxon>
        <taxon>Peduoviridae</taxon>
        <taxon>Maltschvirus</taxon>
        <taxon>Maltschvirus maltsch</taxon>
    </lineage>
</organism>
<evidence type="ECO:0000313" key="5">
    <source>
        <dbReference type="EMBL" id="CAB4139195.1"/>
    </source>
</evidence>
<sequence>MSQDNTQMSNEIINKLRAPFGPDRIEWRLQSSGKKQDGSFWAKCLAYIDNRAAMERLDEVYGQNWSHSEEFKQIGDQAVCTVTITIESRGEGIHLFPYRTVTGSCAVEANGDIDPFKSAASGAMKRAVVNLGIGRYLYDLPEAWAVIDPNGKYQGATKDKQYFKWNPPQLPKWAGGGADVNYASNQREEIADAPAYAVMPLVTQAPRPAPAPVESDGTWRTVVIPFGKQQGQTLGQLNPASLKWWRENYQPKPYKGKISDKDKAFRLALDQSAEAYQPMPTASKEEVIIDEPPVDEVPF</sequence>
<evidence type="ECO:0000256" key="4">
    <source>
        <dbReference type="SAM" id="MobiDB-lite"/>
    </source>
</evidence>
<evidence type="ECO:0000256" key="2">
    <source>
        <dbReference type="ARBA" id="ARBA00022763"/>
    </source>
</evidence>
<evidence type="ECO:0000256" key="1">
    <source>
        <dbReference type="ARBA" id="ARBA00006638"/>
    </source>
</evidence>
<keyword evidence="2" id="KW-0227">DNA damage</keyword>
<dbReference type="InterPro" id="IPR041247">
    <property type="entry name" value="Rad52_fam"/>
</dbReference>
<evidence type="ECO:0000256" key="3">
    <source>
        <dbReference type="ARBA" id="ARBA00023204"/>
    </source>
</evidence>
<comment type="similarity">
    <text evidence="1">Belongs to the RAD52 family.</text>
</comment>
<dbReference type="InterPro" id="IPR042525">
    <property type="entry name" value="Rad52_Rad59_Rad22_sf"/>
</dbReference>
<protein>
    <submittedName>
        <fullName evidence="5">DNA repair protein Rad52/59/22</fullName>
    </submittedName>
</protein>
<accession>A0A6J5LXG6</accession>
<dbReference type="Pfam" id="PF04098">
    <property type="entry name" value="Rad52_Rad22"/>
    <property type="match status" value="1"/>
</dbReference>
<dbReference type="Gene3D" id="3.30.390.80">
    <property type="entry name" value="DNA repair protein Rad52/59/22"/>
    <property type="match status" value="1"/>
</dbReference>
<feature type="region of interest" description="Disordered" evidence="4">
    <location>
        <begin position="276"/>
        <end position="299"/>
    </location>
</feature>
<dbReference type="GO" id="GO:0006302">
    <property type="term" value="P:double-strand break repair"/>
    <property type="evidence" value="ECO:0007669"/>
    <property type="project" value="UniProtKB-ARBA"/>
</dbReference>